<evidence type="ECO:0000256" key="1">
    <source>
        <dbReference type="ARBA" id="ARBA00004651"/>
    </source>
</evidence>
<feature type="transmembrane region" description="Helical" evidence="7">
    <location>
        <begin position="226"/>
        <end position="246"/>
    </location>
</feature>
<dbReference type="Proteomes" id="UP000646749">
    <property type="component" value="Unassembled WGS sequence"/>
</dbReference>
<dbReference type="CDD" id="cd06261">
    <property type="entry name" value="TM_PBP2"/>
    <property type="match status" value="1"/>
</dbReference>
<evidence type="ECO:0000313" key="9">
    <source>
        <dbReference type="EMBL" id="GIG89309.1"/>
    </source>
</evidence>
<evidence type="ECO:0000256" key="6">
    <source>
        <dbReference type="ARBA" id="ARBA00023136"/>
    </source>
</evidence>
<dbReference type="RefSeq" id="WP_203867812.1">
    <property type="nucleotide sequence ID" value="NZ_BONW01000021.1"/>
</dbReference>
<feature type="transmembrane region" description="Helical" evidence="7">
    <location>
        <begin position="132"/>
        <end position="151"/>
    </location>
</feature>
<feature type="transmembrane region" description="Helical" evidence="7">
    <location>
        <begin position="104"/>
        <end position="126"/>
    </location>
</feature>
<keyword evidence="5 7" id="KW-1133">Transmembrane helix</keyword>
<feature type="transmembrane region" description="Helical" evidence="7">
    <location>
        <begin position="65"/>
        <end position="92"/>
    </location>
</feature>
<feature type="transmembrane region" description="Helical" evidence="7">
    <location>
        <begin position="185"/>
        <end position="206"/>
    </location>
</feature>
<evidence type="ECO:0000256" key="4">
    <source>
        <dbReference type="ARBA" id="ARBA00022692"/>
    </source>
</evidence>
<evidence type="ECO:0000256" key="5">
    <source>
        <dbReference type="ARBA" id="ARBA00022989"/>
    </source>
</evidence>
<feature type="domain" description="ABC transmembrane type-1" evidence="8">
    <location>
        <begin position="66"/>
        <end position="246"/>
    </location>
</feature>
<comment type="similarity">
    <text evidence="7">Belongs to the binding-protein-dependent transport system permease family.</text>
</comment>
<protein>
    <submittedName>
        <fullName evidence="9">ABC transporter permease</fullName>
    </submittedName>
</protein>
<keyword evidence="6 7" id="KW-0472">Membrane</keyword>
<organism evidence="9 10">
    <name type="scientific">Plantactinospora endophytica</name>
    <dbReference type="NCBI Taxonomy" id="673535"/>
    <lineage>
        <taxon>Bacteria</taxon>
        <taxon>Bacillati</taxon>
        <taxon>Actinomycetota</taxon>
        <taxon>Actinomycetes</taxon>
        <taxon>Micromonosporales</taxon>
        <taxon>Micromonosporaceae</taxon>
        <taxon>Plantactinospora</taxon>
    </lineage>
</organism>
<dbReference type="Gene3D" id="1.10.3720.10">
    <property type="entry name" value="MetI-like"/>
    <property type="match status" value="1"/>
</dbReference>
<comment type="subcellular location">
    <subcellularLocation>
        <location evidence="1 7">Cell membrane</location>
        <topology evidence="1 7">Multi-pass membrane protein</topology>
    </subcellularLocation>
</comment>
<dbReference type="PANTHER" id="PTHR30151:SF0">
    <property type="entry name" value="ABC TRANSPORTER PERMEASE PROTEIN MJ0413-RELATED"/>
    <property type="match status" value="1"/>
</dbReference>
<reference evidence="9 10" key="1">
    <citation type="submission" date="2021-01" db="EMBL/GenBank/DDBJ databases">
        <title>Whole genome shotgun sequence of Plantactinospora endophytica NBRC 110450.</title>
        <authorList>
            <person name="Komaki H."/>
            <person name="Tamura T."/>
        </authorList>
    </citation>
    <scope>NUCLEOTIDE SEQUENCE [LARGE SCALE GENOMIC DNA]</scope>
    <source>
        <strain evidence="9 10">NBRC 110450</strain>
    </source>
</reference>
<proteinExistence type="inferred from homology"/>
<sequence length="262" mass="27712">MTDKTTDAGPRRLWFNAGLPTLGVALALGIWWLIIIAFGIDSFWLPAPPDVLEAFQRLPGHLIEQAGVTLMTTTVGFAIGAVGGAAVAVLFAASRTIERMTMPLIAAVNAVPKAALAPLLIVWIGLNTQAKIVMVVLLCFFPVLVSTMAGLTSVPNDLREVAHSLSASWWQTFLKIRMAWALPQIFVGLKVASSLAIIGAVIAELTNPERGLGSVVVSSSQSADTPLAFAALTLLALMGAGLFYLVTALERLLVPWARAISS</sequence>
<evidence type="ECO:0000259" key="8">
    <source>
        <dbReference type="PROSITE" id="PS50928"/>
    </source>
</evidence>
<keyword evidence="10" id="KW-1185">Reference proteome</keyword>
<dbReference type="EMBL" id="BONW01000021">
    <property type="protein sequence ID" value="GIG89309.1"/>
    <property type="molecule type" value="Genomic_DNA"/>
</dbReference>
<evidence type="ECO:0000313" key="10">
    <source>
        <dbReference type="Proteomes" id="UP000646749"/>
    </source>
</evidence>
<gene>
    <name evidence="9" type="primary">ssuC_3</name>
    <name evidence="9" type="ORF">Pen02_42450</name>
</gene>
<feature type="transmembrane region" description="Helical" evidence="7">
    <location>
        <begin position="21"/>
        <end position="45"/>
    </location>
</feature>
<evidence type="ECO:0000256" key="2">
    <source>
        <dbReference type="ARBA" id="ARBA00022448"/>
    </source>
</evidence>
<accession>A0ABQ4E3M8</accession>
<comment type="caution">
    <text evidence="9">The sequence shown here is derived from an EMBL/GenBank/DDBJ whole genome shotgun (WGS) entry which is preliminary data.</text>
</comment>
<dbReference type="PANTHER" id="PTHR30151">
    <property type="entry name" value="ALKANE SULFONATE ABC TRANSPORTER-RELATED, MEMBRANE SUBUNIT"/>
    <property type="match status" value="1"/>
</dbReference>
<dbReference type="InterPro" id="IPR000515">
    <property type="entry name" value="MetI-like"/>
</dbReference>
<keyword evidence="3" id="KW-1003">Cell membrane</keyword>
<keyword evidence="2 7" id="KW-0813">Transport</keyword>
<name>A0ABQ4E3M8_9ACTN</name>
<evidence type="ECO:0000256" key="7">
    <source>
        <dbReference type="RuleBase" id="RU363032"/>
    </source>
</evidence>
<dbReference type="PROSITE" id="PS50928">
    <property type="entry name" value="ABC_TM1"/>
    <property type="match status" value="1"/>
</dbReference>
<evidence type="ECO:0000256" key="3">
    <source>
        <dbReference type="ARBA" id="ARBA00022475"/>
    </source>
</evidence>
<dbReference type="SUPFAM" id="SSF161098">
    <property type="entry name" value="MetI-like"/>
    <property type="match status" value="1"/>
</dbReference>
<dbReference type="Pfam" id="PF00528">
    <property type="entry name" value="BPD_transp_1"/>
    <property type="match status" value="1"/>
</dbReference>
<dbReference type="InterPro" id="IPR035906">
    <property type="entry name" value="MetI-like_sf"/>
</dbReference>
<keyword evidence="4 7" id="KW-0812">Transmembrane</keyword>